<dbReference type="HOGENOM" id="CLU_023273_0_0_10"/>
<dbReference type="RefSeq" id="WP_013768327.1">
    <property type="nucleotide sequence ID" value="NC_015510.1"/>
</dbReference>
<comment type="subunit">
    <text evidence="4">Monomer.</text>
</comment>
<dbReference type="EMBL" id="CP002691">
    <property type="protein sequence ID" value="AEE53800.1"/>
    <property type="molecule type" value="Genomic_DNA"/>
</dbReference>
<dbReference type="SFLD" id="SFLDG01129">
    <property type="entry name" value="C1.5:_HAD__Beta-PGM__Phosphata"/>
    <property type="match status" value="1"/>
</dbReference>
<dbReference type="Gene3D" id="3.40.50.1000">
    <property type="entry name" value="HAD superfamily/HAD-like"/>
    <property type="match status" value="1"/>
</dbReference>
<evidence type="ECO:0000313" key="5">
    <source>
        <dbReference type="EMBL" id="AEE53800.1"/>
    </source>
</evidence>
<organism evidence="5 6">
    <name type="scientific">Haliscomenobacter hydrossis (strain ATCC 27775 / DSM 1100 / LMG 10767 / O)</name>
    <dbReference type="NCBI Taxonomy" id="760192"/>
    <lineage>
        <taxon>Bacteria</taxon>
        <taxon>Pseudomonadati</taxon>
        <taxon>Bacteroidota</taxon>
        <taxon>Saprospiria</taxon>
        <taxon>Saprospirales</taxon>
        <taxon>Haliscomenobacteraceae</taxon>
        <taxon>Haliscomenobacter</taxon>
    </lineage>
</organism>
<dbReference type="CDD" id="cd01629">
    <property type="entry name" value="HAD_EP"/>
    <property type="match status" value="1"/>
</dbReference>
<dbReference type="Proteomes" id="UP000008461">
    <property type="component" value="Chromosome"/>
</dbReference>
<comment type="function">
    <text evidence="4">Bifunctional enzyme that catalyzes the enolization of 2,3-diketo-5-methylthiopentyl-1-phosphate (DK-MTP-1-P) into the intermediate 2-hydroxy-3-keto-5-methylthiopentenyl-1-phosphate (HK-MTPenyl-1-P), which is then dephosphorylated to form the acireductone 1,2-dihydroxy-3-keto-5-methylthiopentene (DHK-MTPene).</text>
</comment>
<dbReference type="GO" id="GO:0043715">
    <property type="term" value="F:2,3-diketo-5-methylthiopentyl-1-phosphate enolase activity"/>
    <property type="evidence" value="ECO:0007669"/>
    <property type="project" value="UniProtKB-UniRule"/>
</dbReference>
<dbReference type="UniPathway" id="UPA00904">
    <property type="reaction ID" value="UER00876"/>
</dbReference>
<dbReference type="PANTHER" id="PTHR20371">
    <property type="entry name" value="ENOLASE-PHOSPHATASE E1"/>
    <property type="match status" value="1"/>
</dbReference>
<comment type="pathway">
    <text evidence="4">Amino-acid biosynthesis; L-methionine biosynthesis via salvage pathway; L-methionine from S-methyl-5-thio-alpha-D-ribose 1-phosphate: step 4/6.</text>
</comment>
<dbReference type="NCBIfam" id="TIGR01691">
    <property type="entry name" value="enolase-ppase"/>
    <property type="match status" value="1"/>
</dbReference>
<accession>F4L0C7</accession>
<evidence type="ECO:0000256" key="4">
    <source>
        <dbReference type="HAMAP-Rule" id="MF_01681"/>
    </source>
</evidence>
<dbReference type="PANTHER" id="PTHR20371:SF1">
    <property type="entry name" value="ENOLASE-PHOSPHATASE E1"/>
    <property type="match status" value="1"/>
</dbReference>
<reference evidence="5 6" key="1">
    <citation type="journal article" date="2011" name="Stand. Genomic Sci.">
        <title>Complete genome sequence of Haliscomenobacter hydrossis type strain (O).</title>
        <authorList>
            <consortium name="US DOE Joint Genome Institute (JGI-PGF)"/>
            <person name="Daligault H."/>
            <person name="Lapidus A."/>
            <person name="Zeytun A."/>
            <person name="Nolan M."/>
            <person name="Lucas S."/>
            <person name="Del Rio T.G."/>
            <person name="Tice H."/>
            <person name="Cheng J.F."/>
            <person name="Tapia R."/>
            <person name="Han C."/>
            <person name="Goodwin L."/>
            <person name="Pitluck S."/>
            <person name="Liolios K."/>
            <person name="Pagani I."/>
            <person name="Ivanova N."/>
            <person name="Huntemann M."/>
            <person name="Mavromatis K."/>
            <person name="Mikhailova N."/>
            <person name="Pati A."/>
            <person name="Chen A."/>
            <person name="Palaniappan K."/>
            <person name="Land M."/>
            <person name="Hauser L."/>
            <person name="Brambilla E.M."/>
            <person name="Rohde M."/>
            <person name="Verbarg S."/>
            <person name="Goker M."/>
            <person name="Bristow J."/>
            <person name="Eisen J.A."/>
            <person name="Markowitz V."/>
            <person name="Hugenholtz P."/>
            <person name="Kyrpides N.C."/>
            <person name="Klenk H.P."/>
            <person name="Woyke T."/>
        </authorList>
    </citation>
    <scope>NUCLEOTIDE SEQUENCE [LARGE SCALE GENOMIC DNA]</scope>
    <source>
        <strain evidence="6">ATCC 27775 / DSM 1100 / LMG 10767 / O</strain>
    </source>
</reference>
<comment type="similarity">
    <text evidence="4">Belongs to the HAD-like hydrolase superfamily. MasA/MtnC family.</text>
</comment>
<keyword evidence="4" id="KW-0479">Metal-binding</keyword>
<dbReference type="InterPro" id="IPR006439">
    <property type="entry name" value="HAD-SF_hydro_IA"/>
</dbReference>
<dbReference type="Pfam" id="PF00702">
    <property type="entry name" value="Hydrolase"/>
    <property type="match status" value="1"/>
</dbReference>
<gene>
    <name evidence="4" type="primary">mtnC</name>
    <name evidence="5" type="ordered locus">Halhy_5977</name>
</gene>
<dbReference type="KEGG" id="hhy:Halhy_5977"/>
<evidence type="ECO:0000256" key="2">
    <source>
        <dbReference type="ARBA" id="ARBA00022801"/>
    </source>
</evidence>
<dbReference type="Gene3D" id="1.10.720.60">
    <property type="match status" value="1"/>
</dbReference>
<dbReference type="OrthoDB" id="9797743at2"/>
<dbReference type="SFLD" id="SFLDS00003">
    <property type="entry name" value="Haloacid_Dehalogenase"/>
    <property type="match status" value="1"/>
</dbReference>
<dbReference type="STRING" id="760192.Halhy_5977"/>
<comment type="pathway">
    <text evidence="4">Amino-acid biosynthesis; L-methionine biosynthesis via salvage pathway; L-methionine from S-methyl-5-thio-alpha-D-ribose 1-phosphate: step 3/6.</text>
</comment>
<comment type="cofactor">
    <cofactor evidence="4">
        <name>Mg(2+)</name>
        <dbReference type="ChEBI" id="CHEBI:18420"/>
    </cofactor>
    <text evidence="4">Binds 1 Mg(2+) ion per subunit.</text>
</comment>
<dbReference type="InterPro" id="IPR023214">
    <property type="entry name" value="HAD_sf"/>
</dbReference>
<dbReference type="GO" id="GO:0043874">
    <property type="term" value="F:acireductone synthase activity"/>
    <property type="evidence" value="ECO:0007669"/>
    <property type="project" value="UniProtKB-EC"/>
</dbReference>
<keyword evidence="3 4" id="KW-0486">Methionine biosynthesis</keyword>
<dbReference type="SUPFAM" id="SSF56784">
    <property type="entry name" value="HAD-like"/>
    <property type="match status" value="1"/>
</dbReference>
<dbReference type="GO" id="GO:0019509">
    <property type="term" value="P:L-methionine salvage from methylthioadenosine"/>
    <property type="evidence" value="ECO:0007669"/>
    <property type="project" value="UniProtKB-UniRule"/>
</dbReference>
<dbReference type="PRINTS" id="PR00413">
    <property type="entry name" value="HADHALOGNASE"/>
</dbReference>
<reference key="2">
    <citation type="submission" date="2011-04" db="EMBL/GenBank/DDBJ databases">
        <title>Complete sequence of chromosome of Haliscomenobacter hydrossis DSM 1100.</title>
        <authorList>
            <consortium name="US DOE Joint Genome Institute (JGI-PGF)"/>
            <person name="Lucas S."/>
            <person name="Han J."/>
            <person name="Lapidus A."/>
            <person name="Bruce D."/>
            <person name="Goodwin L."/>
            <person name="Pitluck S."/>
            <person name="Peters L."/>
            <person name="Kyrpides N."/>
            <person name="Mavromatis K."/>
            <person name="Ivanova N."/>
            <person name="Ovchinnikova G."/>
            <person name="Pagani I."/>
            <person name="Daligault H."/>
            <person name="Detter J.C."/>
            <person name="Han C."/>
            <person name="Land M."/>
            <person name="Hauser L."/>
            <person name="Markowitz V."/>
            <person name="Cheng J.-F."/>
            <person name="Hugenholtz P."/>
            <person name="Woyke T."/>
            <person name="Wu D."/>
            <person name="Verbarg S."/>
            <person name="Frueling A."/>
            <person name="Brambilla E."/>
            <person name="Klenk H.-P."/>
            <person name="Eisen J.A."/>
        </authorList>
    </citation>
    <scope>NUCLEOTIDE SEQUENCE</scope>
    <source>
        <strain>DSM 1100</strain>
    </source>
</reference>
<dbReference type="GO" id="GO:0000287">
    <property type="term" value="F:magnesium ion binding"/>
    <property type="evidence" value="ECO:0007669"/>
    <property type="project" value="UniProtKB-UniRule"/>
</dbReference>
<comment type="catalytic activity">
    <reaction evidence="4">
        <text>5-methylsulfanyl-2,3-dioxopentyl phosphate + H2O = 1,2-dihydroxy-5-(methylsulfanyl)pent-1-en-3-one + phosphate</text>
        <dbReference type="Rhea" id="RHEA:21700"/>
        <dbReference type="ChEBI" id="CHEBI:15377"/>
        <dbReference type="ChEBI" id="CHEBI:43474"/>
        <dbReference type="ChEBI" id="CHEBI:49252"/>
        <dbReference type="ChEBI" id="CHEBI:58828"/>
        <dbReference type="EC" id="3.1.3.77"/>
    </reaction>
</comment>
<dbReference type="AlphaFoldDB" id="F4L0C7"/>
<evidence type="ECO:0000256" key="1">
    <source>
        <dbReference type="ARBA" id="ARBA00022605"/>
    </source>
</evidence>
<dbReference type="SFLD" id="SFLDG01133">
    <property type="entry name" value="C1.5.4:_Enolase-phosphatase_Li"/>
    <property type="match status" value="1"/>
</dbReference>
<proteinExistence type="inferred from homology"/>
<dbReference type="NCBIfam" id="TIGR01549">
    <property type="entry name" value="HAD-SF-IA-v1"/>
    <property type="match status" value="1"/>
</dbReference>
<dbReference type="SFLD" id="SFLDF00044">
    <property type="entry name" value="enolase-phosphatase"/>
    <property type="match status" value="1"/>
</dbReference>
<keyword evidence="2 4" id="KW-0378">Hydrolase</keyword>
<evidence type="ECO:0000313" key="6">
    <source>
        <dbReference type="Proteomes" id="UP000008461"/>
    </source>
</evidence>
<protein>
    <recommendedName>
        <fullName evidence="4">Enolase-phosphatase E1</fullName>
        <ecNumber evidence="4">3.1.3.77</ecNumber>
    </recommendedName>
    <alternativeName>
        <fullName evidence="4">2,3-diketo-5-methylthio-1-phosphopentane phosphatase</fullName>
    </alternativeName>
</protein>
<keyword evidence="6" id="KW-1185">Reference proteome</keyword>
<dbReference type="eggNOG" id="COG4229">
    <property type="taxonomic scope" value="Bacteria"/>
</dbReference>
<dbReference type="InterPro" id="IPR023943">
    <property type="entry name" value="Enolase-ppase_E1"/>
</dbReference>
<dbReference type="InterPro" id="IPR036412">
    <property type="entry name" value="HAD-like_sf"/>
</dbReference>
<keyword evidence="1 4" id="KW-0028">Amino-acid biosynthesis</keyword>
<name>F4L0C7_HALH1</name>
<dbReference type="HAMAP" id="MF_01681">
    <property type="entry name" value="Salvage_MtnC"/>
    <property type="match status" value="1"/>
</dbReference>
<sequence length="225" mass="24899">MQFILTDIEGTTTDINFVHQVLFPFSSEKLRAFVKANASDPVVAQALAQTSQTLLEENLPAENLEDLIEGLLAWIKSDRKHPALKQLQGLIWREGYESGGFKGHVYPDVVPALERWKQKGYGLGIYSSGSVAAQKLLFGFSDYGDLNGFFTHNFDTAVGHKREVASYQNIATQLGIPTSEILFLSDIEEELDAAKVAGMQCLQLLRPGTIPSMRHPGVRSFAEIE</sequence>
<evidence type="ECO:0000256" key="3">
    <source>
        <dbReference type="ARBA" id="ARBA00023167"/>
    </source>
</evidence>
<dbReference type="EC" id="3.1.3.77" evidence="4"/>
<dbReference type="GO" id="GO:0043716">
    <property type="term" value="F:2-hydroxy-3-keto-5-methylthiopentenyl-1-phosphate phosphatase activity"/>
    <property type="evidence" value="ECO:0007669"/>
    <property type="project" value="UniProtKB-UniRule"/>
</dbReference>
<keyword evidence="4" id="KW-0460">Magnesium</keyword>